<dbReference type="Pfam" id="PF20990">
    <property type="entry name" value="DUF2207_C"/>
    <property type="match status" value="2"/>
</dbReference>
<gene>
    <name evidence="6" type="ORF">H9735_06575</name>
</gene>
<evidence type="ECO:0000256" key="1">
    <source>
        <dbReference type="SAM" id="Coils"/>
    </source>
</evidence>
<reference evidence="6" key="1">
    <citation type="journal article" date="2021" name="PeerJ">
        <title>Extensive microbial diversity within the chicken gut microbiome revealed by metagenomics and culture.</title>
        <authorList>
            <person name="Gilroy R."/>
            <person name="Ravi A."/>
            <person name="Getino M."/>
            <person name="Pursley I."/>
            <person name="Horton D.L."/>
            <person name="Alikhan N.F."/>
            <person name="Baker D."/>
            <person name="Gharbi K."/>
            <person name="Hall N."/>
            <person name="Watson M."/>
            <person name="Adriaenssens E.M."/>
            <person name="Foster-Nyarko E."/>
            <person name="Jarju S."/>
            <person name="Secka A."/>
            <person name="Antonio M."/>
            <person name="Oren A."/>
            <person name="Chaudhuri R.R."/>
            <person name="La Ragione R."/>
            <person name="Hildebrand F."/>
            <person name="Pallen M.J."/>
        </authorList>
    </citation>
    <scope>NUCLEOTIDE SEQUENCE</scope>
    <source>
        <strain evidence="6">CHK191-13928</strain>
    </source>
</reference>
<reference evidence="6" key="2">
    <citation type="submission" date="2021-04" db="EMBL/GenBank/DDBJ databases">
        <authorList>
            <person name="Gilroy R."/>
        </authorList>
    </citation>
    <scope>NUCLEOTIDE SEQUENCE</scope>
    <source>
        <strain evidence="6">CHK191-13928</strain>
    </source>
</reference>
<keyword evidence="2" id="KW-0472">Membrane</keyword>
<keyword evidence="2" id="KW-1133">Transmembrane helix</keyword>
<keyword evidence="3" id="KW-0732">Signal</keyword>
<dbReference type="EMBL" id="DXEM01000019">
    <property type="protein sequence ID" value="HIX67779.1"/>
    <property type="molecule type" value="Genomic_DNA"/>
</dbReference>
<feature type="chain" id="PRO_5038579706" evidence="3">
    <location>
        <begin position="22"/>
        <end position="633"/>
    </location>
</feature>
<evidence type="ECO:0000313" key="6">
    <source>
        <dbReference type="EMBL" id="HIX67779.1"/>
    </source>
</evidence>
<dbReference type="InterPro" id="IPR048389">
    <property type="entry name" value="YciQ-like_C"/>
</dbReference>
<feature type="transmembrane region" description="Helical" evidence="2">
    <location>
        <begin position="480"/>
        <end position="500"/>
    </location>
</feature>
<feature type="transmembrane region" description="Helical" evidence="2">
    <location>
        <begin position="414"/>
        <end position="439"/>
    </location>
</feature>
<dbReference type="Proteomes" id="UP000886721">
    <property type="component" value="Unassembled WGS sequence"/>
</dbReference>
<feature type="transmembrane region" description="Helical" evidence="2">
    <location>
        <begin position="451"/>
        <end position="468"/>
    </location>
</feature>
<evidence type="ECO:0000259" key="4">
    <source>
        <dbReference type="Pfam" id="PF09972"/>
    </source>
</evidence>
<comment type="caution">
    <text evidence="6">The sequence shown here is derived from an EMBL/GenBank/DDBJ whole genome shotgun (WGS) entry which is preliminary data.</text>
</comment>
<feature type="coiled-coil region" evidence="1">
    <location>
        <begin position="309"/>
        <end position="336"/>
    </location>
</feature>
<dbReference type="AlphaFoldDB" id="A0A9D1WV47"/>
<accession>A0A9D1WV47</accession>
<sequence length="633" mass="71427">MAILLMVLTWAAGGNISSVKAAESVTNDTAMRTEQYTVDVTVNKDQSYTITEKIKVSFLQDRHGIYRYIPNKGKMFYAENGKTKQMPYYAKVKMKDSNVDYEKDSDDGNVVFRFGDEDTYVRKGNYQFTYDFIPQYQEASLNQAYYNIFPLQWQNQIPKGSKFTIHFQQGTDMENIRFYTGEYGSKEDASDLFDLKMDKENHTIEGTLKKNMALGTGLTFYKPMESGYFTSGHQPKGNWIVLGITAIVFIVTAALYLLFGRDEKIITSIQYQPPEGLDSAAVGYVIDGTLDDKDVVSLILYWADKGYLRIEEKKKKDVLLVKLKDLEEDAPNYQKEMFKKLFKKKDSVKTSSLKYKFADTIAVVKDQIQIGYKHKIYTKESAAARILSIFIIPIPLISFIIMIGIYTYLSAGTIFLLIAGVILFLIGEIWAVGSVDFWYKTGKKMKKINMMVSVLFPLAGAAVCWIGYRNQVVQANVFDFLWVYYIVAAVSLITLLFTAFMKKRTRQCIDWMGRLAGLRDFIETAELDRMKVMAEEHPEMFYHILPYASVLGVSDIFSKKLDAIALPAPDWYVAYPGDTLFHFYWIHRCMNRVASDSLLAVKAPSSTGSGGGSSFSGGGFSGGGFGGGGGGSW</sequence>
<evidence type="ECO:0000313" key="7">
    <source>
        <dbReference type="Proteomes" id="UP000886721"/>
    </source>
</evidence>
<evidence type="ECO:0000256" key="2">
    <source>
        <dbReference type="SAM" id="Phobius"/>
    </source>
</evidence>
<name>A0A9D1WV47_9FIRM</name>
<dbReference type="InterPro" id="IPR018702">
    <property type="entry name" value="DUF2207"/>
</dbReference>
<keyword evidence="1" id="KW-0175">Coiled coil</keyword>
<protein>
    <submittedName>
        <fullName evidence="6">DUF2207 domain-containing protein</fullName>
    </submittedName>
</protein>
<proteinExistence type="predicted"/>
<feature type="transmembrane region" description="Helical" evidence="2">
    <location>
        <begin position="239"/>
        <end position="259"/>
    </location>
</feature>
<feature type="transmembrane region" description="Helical" evidence="2">
    <location>
        <begin position="382"/>
        <end position="408"/>
    </location>
</feature>
<feature type="domain" description="Predicted membrane protein YciQ-like C-terminal" evidence="5">
    <location>
        <begin position="445"/>
        <end position="561"/>
    </location>
</feature>
<evidence type="ECO:0000256" key="3">
    <source>
        <dbReference type="SAM" id="SignalP"/>
    </source>
</evidence>
<organism evidence="6 7">
    <name type="scientific">Candidatus Anaerostipes excrementavium</name>
    <dbReference type="NCBI Taxonomy" id="2838463"/>
    <lineage>
        <taxon>Bacteria</taxon>
        <taxon>Bacillati</taxon>
        <taxon>Bacillota</taxon>
        <taxon>Clostridia</taxon>
        <taxon>Lachnospirales</taxon>
        <taxon>Lachnospiraceae</taxon>
        <taxon>Anaerostipes</taxon>
    </lineage>
</organism>
<keyword evidence="2" id="KW-0812">Transmembrane</keyword>
<feature type="signal peptide" evidence="3">
    <location>
        <begin position="1"/>
        <end position="21"/>
    </location>
</feature>
<feature type="domain" description="Predicted membrane protein YciQ-like C-terminal" evidence="5">
    <location>
        <begin position="270"/>
        <end position="436"/>
    </location>
</feature>
<dbReference type="Pfam" id="PF09972">
    <property type="entry name" value="DUF2207"/>
    <property type="match status" value="1"/>
</dbReference>
<evidence type="ECO:0000259" key="5">
    <source>
        <dbReference type="Pfam" id="PF20990"/>
    </source>
</evidence>
<feature type="domain" description="DUF2207" evidence="4">
    <location>
        <begin position="34"/>
        <end position="182"/>
    </location>
</feature>